<dbReference type="InterPro" id="IPR000100">
    <property type="entry name" value="RNase_P"/>
</dbReference>
<dbReference type="GO" id="GO:0030677">
    <property type="term" value="C:ribonuclease P complex"/>
    <property type="evidence" value="ECO:0007669"/>
    <property type="project" value="TreeGrafter"/>
</dbReference>
<dbReference type="NCBIfam" id="TIGR00188">
    <property type="entry name" value="rnpA"/>
    <property type="match status" value="1"/>
</dbReference>
<reference evidence="9 10" key="1">
    <citation type="submission" date="2017-02" db="EMBL/GenBank/DDBJ databases">
        <title>Whole genome sequencing of Metallibacterium scheffleri DSM 24874 (T).</title>
        <authorList>
            <person name="Kumar S."/>
            <person name="Patil P."/>
            <person name="Patil P.B."/>
        </authorList>
    </citation>
    <scope>NUCLEOTIDE SEQUENCE [LARGE SCALE GENOMIC DNA]</scope>
    <source>
        <strain evidence="9 10">DSM 24874</strain>
    </source>
</reference>
<dbReference type="InterPro" id="IPR014721">
    <property type="entry name" value="Ribsml_uS5_D2-typ_fold_subgr"/>
</dbReference>
<evidence type="ECO:0000256" key="3">
    <source>
        <dbReference type="ARBA" id="ARBA00022759"/>
    </source>
</evidence>
<evidence type="ECO:0000313" key="10">
    <source>
        <dbReference type="Proteomes" id="UP000307749"/>
    </source>
</evidence>
<dbReference type="GO" id="GO:0042781">
    <property type="term" value="F:3'-tRNA processing endoribonuclease activity"/>
    <property type="evidence" value="ECO:0007669"/>
    <property type="project" value="TreeGrafter"/>
</dbReference>
<evidence type="ECO:0000256" key="2">
    <source>
        <dbReference type="ARBA" id="ARBA00022722"/>
    </source>
</evidence>
<dbReference type="PANTHER" id="PTHR33992:SF1">
    <property type="entry name" value="RIBONUCLEASE P PROTEIN COMPONENT"/>
    <property type="match status" value="1"/>
</dbReference>
<name>A0A4S3KS30_9GAMM</name>
<evidence type="ECO:0000256" key="4">
    <source>
        <dbReference type="ARBA" id="ARBA00022801"/>
    </source>
</evidence>
<keyword evidence="2 6" id="KW-0540">Nuclease</keyword>
<dbReference type="EMBL" id="MWQO01000006">
    <property type="protein sequence ID" value="THD11830.1"/>
    <property type="molecule type" value="Genomic_DNA"/>
</dbReference>
<dbReference type="GO" id="GO:0000049">
    <property type="term" value="F:tRNA binding"/>
    <property type="evidence" value="ECO:0007669"/>
    <property type="project" value="UniProtKB-UniRule"/>
</dbReference>
<dbReference type="HAMAP" id="MF_00227">
    <property type="entry name" value="RNase_P"/>
    <property type="match status" value="1"/>
</dbReference>
<evidence type="ECO:0000256" key="6">
    <source>
        <dbReference type="HAMAP-Rule" id="MF_00227"/>
    </source>
</evidence>
<dbReference type="Gene3D" id="3.30.230.10">
    <property type="match status" value="1"/>
</dbReference>
<keyword evidence="5 6" id="KW-0694">RNA-binding</keyword>
<dbReference type="Proteomes" id="UP000307749">
    <property type="component" value="Unassembled WGS sequence"/>
</dbReference>
<evidence type="ECO:0000256" key="5">
    <source>
        <dbReference type="ARBA" id="ARBA00022884"/>
    </source>
</evidence>
<dbReference type="PANTHER" id="PTHR33992">
    <property type="entry name" value="RIBONUCLEASE P PROTEIN COMPONENT"/>
    <property type="match status" value="1"/>
</dbReference>
<dbReference type="AlphaFoldDB" id="A0A4S3KS30"/>
<keyword evidence="3 6" id="KW-0255">Endonuclease</keyword>
<protein>
    <recommendedName>
        <fullName evidence="6 7">Ribonuclease P protein component</fullName>
        <shortName evidence="6">RNase P protein</shortName>
        <shortName evidence="6">RNaseP protein</shortName>
        <ecNumber evidence="6 7">3.1.26.5</ecNumber>
    </recommendedName>
    <alternativeName>
        <fullName evidence="6">Protein C5</fullName>
    </alternativeName>
</protein>
<keyword evidence="10" id="KW-1185">Reference proteome</keyword>
<feature type="region of interest" description="Disordered" evidence="8">
    <location>
        <begin position="1"/>
        <end position="23"/>
    </location>
</feature>
<comment type="subunit">
    <text evidence="6">Consists of a catalytic RNA component (M1 or rnpB) and a protein subunit.</text>
</comment>
<evidence type="ECO:0000256" key="8">
    <source>
        <dbReference type="SAM" id="MobiDB-lite"/>
    </source>
</evidence>
<comment type="similarity">
    <text evidence="6">Belongs to the RnpA family.</text>
</comment>
<sequence>MGSVRAWPPQMGAKSFPPAVPRAASASYPETTMKASAGLPRSARLTRPADFAALGRAAAALGTRHFVARYRFSPSGHPRMAQSVSKRVHKHAVQRNRIKRQIRTAFRLRRENMPSLDMLIIARVTAAAVDNHVLAADLATLLQRLAALKLQHATGTMPG</sequence>
<dbReference type="GO" id="GO:0004526">
    <property type="term" value="F:ribonuclease P activity"/>
    <property type="evidence" value="ECO:0007669"/>
    <property type="project" value="UniProtKB-UniRule"/>
</dbReference>
<keyword evidence="1 6" id="KW-0819">tRNA processing</keyword>
<dbReference type="InterPro" id="IPR020568">
    <property type="entry name" value="Ribosomal_Su5_D2-typ_SF"/>
</dbReference>
<evidence type="ECO:0000256" key="7">
    <source>
        <dbReference type="NCBIfam" id="TIGR00188"/>
    </source>
</evidence>
<evidence type="ECO:0000313" key="9">
    <source>
        <dbReference type="EMBL" id="THD11830.1"/>
    </source>
</evidence>
<gene>
    <name evidence="6" type="primary">rnpA</name>
    <name evidence="9" type="ORF">B1806_01755</name>
</gene>
<dbReference type="EC" id="3.1.26.5" evidence="6 7"/>
<keyword evidence="4 6" id="KW-0378">Hydrolase</keyword>
<dbReference type="STRING" id="993689.GCA_002077135_00797"/>
<accession>A0A4S3KS30</accession>
<dbReference type="GO" id="GO:0001682">
    <property type="term" value="P:tRNA 5'-leader removal"/>
    <property type="evidence" value="ECO:0007669"/>
    <property type="project" value="UniProtKB-UniRule"/>
</dbReference>
<organism evidence="9 10">
    <name type="scientific">Metallibacterium scheffleri</name>
    <dbReference type="NCBI Taxonomy" id="993689"/>
    <lineage>
        <taxon>Bacteria</taxon>
        <taxon>Pseudomonadati</taxon>
        <taxon>Pseudomonadota</taxon>
        <taxon>Gammaproteobacteria</taxon>
        <taxon>Lysobacterales</taxon>
        <taxon>Rhodanobacteraceae</taxon>
        <taxon>Metallibacterium</taxon>
    </lineage>
</organism>
<dbReference type="Pfam" id="PF00825">
    <property type="entry name" value="Ribonuclease_P"/>
    <property type="match status" value="1"/>
</dbReference>
<proteinExistence type="inferred from homology"/>
<dbReference type="OrthoDB" id="9796422at2"/>
<evidence type="ECO:0000256" key="1">
    <source>
        <dbReference type="ARBA" id="ARBA00022694"/>
    </source>
</evidence>
<comment type="caution">
    <text evidence="9">The sequence shown here is derived from an EMBL/GenBank/DDBJ whole genome shotgun (WGS) entry which is preliminary data.</text>
</comment>
<comment type="function">
    <text evidence="6">RNaseP catalyzes the removal of the 5'-leader sequence from pre-tRNA to produce the mature 5'-terminus. It can also cleave other RNA substrates such as 4.5S RNA. The protein component plays an auxiliary but essential role in vivo by binding to the 5'-leader sequence and broadening the substrate specificity of the ribozyme.</text>
</comment>
<comment type="catalytic activity">
    <reaction evidence="6">
        <text>Endonucleolytic cleavage of RNA, removing 5'-extranucleotides from tRNA precursor.</text>
        <dbReference type="EC" id="3.1.26.5"/>
    </reaction>
</comment>
<dbReference type="SUPFAM" id="SSF54211">
    <property type="entry name" value="Ribosomal protein S5 domain 2-like"/>
    <property type="match status" value="1"/>
</dbReference>